<keyword evidence="6 13" id="KW-1133">Transmembrane helix</keyword>
<keyword evidence="15" id="KW-1185">Reference proteome</keyword>
<dbReference type="GO" id="GO:0016746">
    <property type="term" value="F:acyltransferase activity"/>
    <property type="evidence" value="ECO:0007669"/>
    <property type="project" value="UniProtKB-KW"/>
</dbReference>
<dbReference type="EMBL" id="FUYE01000005">
    <property type="protein sequence ID" value="SKA92994.1"/>
    <property type="molecule type" value="Genomic_DNA"/>
</dbReference>
<evidence type="ECO:0000256" key="12">
    <source>
        <dbReference type="ARBA" id="ARBA00025324"/>
    </source>
</evidence>
<evidence type="ECO:0000313" key="14">
    <source>
        <dbReference type="EMBL" id="SKA92994.1"/>
    </source>
</evidence>
<evidence type="ECO:0000256" key="2">
    <source>
        <dbReference type="ARBA" id="ARBA00022475"/>
    </source>
</evidence>
<evidence type="ECO:0000256" key="13">
    <source>
        <dbReference type="SAM" id="Phobius"/>
    </source>
</evidence>
<keyword evidence="3" id="KW-0808">Transferase</keyword>
<keyword evidence="2" id="KW-1003">Cell membrane</keyword>
<evidence type="ECO:0000313" key="15">
    <source>
        <dbReference type="Proteomes" id="UP000190774"/>
    </source>
</evidence>
<feature type="transmembrane region" description="Helical" evidence="13">
    <location>
        <begin position="44"/>
        <end position="66"/>
    </location>
</feature>
<dbReference type="OrthoDB" id="883215at2"/>
<proteinExistence type="inferred from homology"/>
<evidence type="ECO:0000256" key="9">
    <source>
        <dbReference type="ARBA" id="ARBA00023588"/>
    </source>
</evidence>
<dbReference type="Proteomes" id="UP000190774">
    <property type="component" value="Unassembled WGS sequence"/>
</dbReference>
<dbReference type="STRING" id="48467.SAMN02745166_02021"/>
<keyword evidence="5" id="KW-0732">Signal</keyword>
<evidence type="ECO:0000256" key="5">
    <source>
        <dbReference type="ARBA" id="ARBA00022729"/>
    </source>
</evidence>
<dbReference type="UniPathway" id="UPA00029">
    <property type="reaction ID" value="UER00560"/>
</dbReference>
<gene>
    <name evidence="14" type="ORF">SAMN02745166_02021</name>
</gene>
<comment type="pathway">
    <text evidence="9">Carotenoid biosynthesis; staphyloxanthin biosynthesis; staphyloxanthin from farnesyl diphosphate: step 5/5.</text>
</comment>
<feature type="transmembrane region" description="Helical" evidence="13">
    <location>
        <begin position="150"/>
        <end position="171"/>
    </location>
</feature>
<keyword evidence="8" id="KW-0012">Acyltransferase</keyword>
<evidence type="ECO:0000256" key="10">
    <source>
        <dbReference type="ARBA" id="ARBA00023603"/>
    </source>
</evidence>
<comment type="similarity">
    <text evidence="10">Belongs to the acyltransferase CrtO family.</text>
</comment>
<keyword evidence="7 13" id="KW-0472">Membrane</keyword>
<feature type="transmembrane region" description="Helical" evidence="13">
    <location>
        <begin position="125"/>
        <end position="144"/>
    </location>
</feature>
<protein>
    <recommendedName>
        <fullName evidence="11">Glycosyl-4,4'-diaponeurosporenoate acyltransferase</fullName>
    </recommendedName>
</protein>
<comment type="subcellular location">
    <subcellularLocation>
        <location evidence="1">Cell membrane</location>
        <topology evidence="1">Single-pass membrane protein</topology>
    </subcellularLocation>
</comment>
<reference evidence="15" key="1">
    <citation type="submission" date="2017-02" db="EMBL/GenBank/DDBJ databases">
        <authorList>
            <person name="Varghese N."/>
            <person name="Submissions S."/>
        </authorList>
    </citation>
    <scope>NUCLEOTIDE SEQUENCE [LARGE SCALE GENOMIC DNA]</scope>
    <source>
        <strain evidence="15">ATCC 700200</strain>
    </source>
</reference>
<evidence type="ECO:0000256" key="11">
    <source>
        <dbReference type="ARBA" id="ARBA00023667"/>
    </source>
</evidence>
<evidence type="ECO:0000256" key="6">
    <source>
        <dbReference type="ARBA" id="ARBA00022989"/>
    </source>
</evidence>
<dbReference type="InterPro" id="IPR044021">
    <property type="entry name" value="CrtO"/>
</dbReference>
<comment type="function">
    <text evidence="12">Catalyzes the acylation of glycosyl-4,4'-diaponeurosporenoate, i.e. the esterification of glucose at the C6'' position with the carboxyl group of the C(15) fatty acid 12-methyltetradecanoic acid, to yield staphyloxanthin. This is the last step in the biosynthesis of this orange pigment, present in most staphylococci strains.</text>
</comment>
<dbReference type="Pfam" id="PF18927">
    <property type="entry name" value="CrtO"/>
    <property type="match status" value="1"/>
</dbReference>
<dbReference type="GO" id="GO:0005886">
    <property type="term" value="C:plasma membrane"/>
    <property type="evidence" value="ECO:0007669"/>
    <property type="project" value="UniProtKB-SubCell"/>
</dbReference>
<evidence type="ECO:0000256" key="1">
    <source>
        <dbReference type="ARBA" id="ARBA00004162"/>
    </source>
</evidence>
<sequence>MNAWRTPIDAKAKAKWMWTVWVLSALASVSMVMAVPQIDKHPMGFAFAVSWVVSGFVGLFTQNTLLRRNPWHFRFASWERSGQVYRWVGVEAFCWLLRHSPLGWLNPAIRLTGQRSGLENLLRQMNFAEGAHLIGGVMTLGFSIGSAMTGHVAVALSFAVITLFFHVYPLLTQRWNRLRVARVIQRMGSKLHEKA</sequence>
<evidence type="ECO:0000256" key="8">
    <source>
        <dbReference type="ARBA" id="ARBA00023315"/>
    </source>
</evidence>
<keyword evidence="4 13" id="KW-0812">Transmembrane</keyword>
<dbReference type="AlphaFoldDB" id="A0A1T4XU01"/>
<evidence type="ECO:0000256" key="4">
    <source>
        <dbReference type="ARBA" id="ARBA00022692"/>
    </source>
</evidence>
<organism evidence="14 15">
    <name type="scientific">Prosthecobacter debontii</name>
    <dbReference type="NCBI Taxonomy" id="48467"/>
    <lineage>
        <taxon>Bacteria</taxon>
        <taxon>Pseudomonadati</taxon>
        <taxon>Verrucomicrobiota</taxon>
        <taxon>Verrucomicrobiia</taxon>
        <taxon>Verrucomicrobiales</taxon>
        <taxon>Verrucomicrobiaceae</taxon>
        <taxon>Prosthecobacter</taxon>
    </lineage>
</organism>
<name>A0A1T4XU01_9BACT</name>
<evidence type="ECO:0000256" key="3">
    <source>
        <dbReference type="ARBA" id="ARBA00022679"/>
    </source>
</evidence>
<accession>A0A1T4XU01</accession>
<evidence type="ECO:0000256" key="7">
    <source>
        <dbReference type="ARBA" id="ARBA00023136"/>
    </source>
</evidence>
<dbReference type="RefSeq" id="WP_078813228.1">
    <property type="nucleotide sequence ID" value="NZ_FUYE01000005.1"/>
</dbReference>